<dbReference type="GeneID" id="93113814"/>
<dbReference type="NCBIfam" id="TIGR02549">
    <property type="entry name" value="CRISPR_DxTHG"/>
    <property type="match status" value="1"/>
</dbReference>
<evidence type="ECO:0000313" key="2">
    <source>
        <dbReference type="EMBL" id="WWC41421.1"/>
    </source>
</evidence>
<keyword evidence="1" id="KW-0175">Coiled coil</keyword>
<protein>
    <submittedName>
        <fullName evidence="2">TM1812 family CRISPR-associated protein</fullName>
    </submittedName>
</protein>
<accession>A0ABZ2E6R7</accession>
<gene>
    <name evidence="2" type="ORF">CVIC9261_06855</name>
</gene>
<reference evidence="2 3" key="1">
    <citation type="journal article" date="2017" name="Genome Biol. Evol.">
        <title>Comparative Genomic Analysis Identifies a Campylobacter Clade Deficient in Selenium Metabolism.</title>
        <authorList>
            <person name="Miller W.G."/>
            <person name="Yee E."/>
            <person name="Lopes B.S."/>
            <person name="Chapman M.H."/>
            <person name="Huynh S."/>
            <person name="Bono J.L."/>
            <person name="Parker C.T."/>
            <person name="Strachan N.J.C."/>
            <person name="Forbes K.J."/>
        </authorList>
    </citation>
    <scope>NUCLEOTIDE SEQUENCE [LARGE SCALE GENOMIC DNA]</scope>
    <source>
        <strain evidence="2 3">RM9261</strain>
    </source>
</reference>
<proteinExistence type="predicted"/>
<dbReference type="EMBL" id="CP144916">
    <property type="protein sequence ID" value="WWC41421.1"/>
    <property type="molecule type" value="Genomic_DNA"/>
</dbReference>
<keyword evidence="3" id="KW-1185">Reference proteome</keyword>
<evidence type="ECO:0000313" key="3">
    <source>
        <dbReference type="Proteomes" id="UP001318120"/>
    </source>
</evidence>
<dbReference type="RefSeq" id="WP_086302630.1">
    <property type="nucleotide sequence ID" value="NZ_CP144916.1"/>
</dbReference>
<dbReference type="InterPro" id="IPR013383">
    <property type="entry name" value="CRISPR-assoc_prot_DxTHG_CS"/>
</dbReference>
<feature type="coiled-coil region" evidence="1">
    <location>
        <begin position="366"/>
        <end position="409"/>
    </location>
</feature>
<organism evidence="2 3">
    <name type="scientific">Campylobacter vicugnae</name>
    <dbReference type="NCBI Taxonomy" id="1660076"/>
    <lineage>
        <taxon>Bacteria</taxon>
        <taxon>Pseudomonadati</taxon>
        <taxon>Campylobacterota</taxon>
        <taxon>Epsilonproteobacteria</taxon>
        <taxon>Campylobacterales</taxon>
        <taxon>Campylobacteraceae</taxon>
        <taxon>Campylobacter</taxon>
    </lineage>
</organism>
<sequence>MRCIITILGLSNSTNARYICNDTEILNLLPNLKENNSINTFTLLNLCKGYDIIPLYTKDSKIANLKALSKANINCDNAFDKARQIDDVGDFAEIFNIINEIIKDYNEVIVDVSHGFRHLPMLVLTQLIITNLQNSRKICAILFAKELEQGKSYEIINLKEYLDLANISYLLSTFDDNYTVANHIPIGTKYKELFSALKGFSDNIMALNIKELFSSFASRLIAELDSNLLANPAIYDYANELKEKISNLQKIYNAKPAYEFYYHLADDLISKNYILLGLILLYEGVQEYIYTTIKLKNPNLISQIEHYYKEKYQRDDSYLIKSFCMNLSKSKGYDRLKKREKSINLSHSEYESLCASYSNIMQIDKINKLYKRLDKLRNNLAHANSGDSIVNAKSNIKNHQNSYKQLILKT</sequence>
<name>A0ABZ2E6R7_9BACT</name>
<dbReference type="Proteomes" id="UP001318120">
    <property type="component" value="Chromosome"/>
</dbReference>
<evidence type="ECO:0000256" key="1">
    <source>
        <dbReference type="SAM" id="Coils"/>
    </source>
</evidence>